<dbReference type="InterPro" id="IPR013579">
    <property type="entry name" value="FAST_2"/>
</dbReference>
<keyword evidence="11" id="KW-1185">Reference proteome</keyword>
<evidence type="ECO:0000256" key="8">
    <source>
        <dbReference type="SAM" id="MobiDB-lite"/>
    </source>
</evidence>
<dbReference type="PANTHER" id="PTHR21228">
    <property type="entry name" value="FAST LEU-RICH DOMAIN-CONTAINING"/>
    <property type="match status" value="1"/>
</dbReference>
<dbReference type="EMBL" id="CATNWA010018120">
    <property type="protein sequence ID" value="CAI9605427.1"/>
    <property type="molecule type" value="Genomic_DNA"/>
</dbReference>
<evidence type="ECO:0000256" key="7">
    <source>
        <dbReference type="ARBA" id="ARBA00043220"/>
    </source>
</evidence>
<dbReference type="Pfam" id="PF08368">
    <property type="entry name" value="FAST_2"/>
    <property type="match status" value="1"/>
</dbReference>
<evidence type="ECO:0000256" key="5">
    <source>
        <dbReference type="ARBA" id="ARBA00040471"/>
    </source>
</evidence>
<evidence type="ECO:0000313" key="10">
    <source>
        <dbReference type="EMBL" id="CAI9605427.1"/>
    </source>
</evidence>
<comment type="subcellular location">
    <subcellularLocation>
        <location evidence="1">Mitochondrion matrix</location>
    </subcellularLocation>
</comment>
<sequence length="649" mass="73839">MAVRLIQRVSRLLAAPVSFHPPPASAPSECMRLCQYAPCFPCQAALHTSSLRFLVGDLLEPSRDLQEPLRDLPETSWSPPEPSQSPLTSQKEFLFMLQTLSGVEELLEISRKPNLSANRKVMIIQEIAQRQDGDNGRVLEEPRFQDLLYNVTSQIQDLQSGSVIRLLKSLYGLGLDRNDDCFQSAMVEAQWRLHLFSIGGLAQLSSYIPHSDRTKEENRLLDELVKQVELRWSEIKEPRTVVTLISSLGSESNSFKEKLEDKVLELAAGLTPEQSRKVITALAAWNRRTLPVLWALSFHLTQYSGELSPPVILDLAFAFAKLNYFHMEVLQKMATDLMPRLTTMKQSNIALMMRSFTHLRYSNQPFCEAVAQVCLQRSEFFHINQLFSVLLSFAFLNFQPRQSEEFFNMIHQRFGSEFDSLSWKVQLDTVWSLCMLGHVTTTYFQKILNPEFYSQVLGEQSEKSVSRCRKLLQINASAQLESPDYPGPLLPIDVLQTLQSRVDVKTGSTLQCAVSNALKKVFPDPGTCNFNVRTIYGWNLDGEVVLDSDLEALALQDFEAPHNPQSGGTQPLPEGARRFAIVVQEFAHFAFHEKEVLGRGVMTRRHLRAAGFLVVEVPYYDWKGLRSEQEKESFLKDRIRNVMAEDMVQ</sequence>
<evidence type="ECO:0000256" key="6">
    <source>
        <dbReference type="ARBA" id="ARBA00042265"/>
    </source>
</evidence>
<accession>A0ABN9G7V3</accession>
<organism evidence="10 11">
    <name type="scientific">Staurois parvus</name>
    <dbReference type="NCBI Taxonomy" id="386267"/>
    <lineage>
        <taxon>Eukaryota</taxon>
        <taxon>Metazoa</taxon>
        <taxon>Chordata</taxon>
        <taxon>Craniata</taxon>
        <taxon>Vertebrata</taxon>
        <taxon>Euteleostomi</taxon>
        <taxon>Amphibia</taxon>
        <taxon>Batrachia</taxon>
        <taxon>Anura</taxon>
        <taxon>Neobatrachia</taxon>
        <taxon>Ranoidea</taxon>
        <taxon>Ranidae</taxon>
        <taxon>Staurois</taxon>
    </lineage>
</organism>
<comment type="similarity">
    <text evidence="4">Belongs to the FAST kinase family.</text>
</comment>
<reference evidence="10" key="1">
    <citation type="submission" date="2023-05" db="EMBL/GenBank/DDBJ databases">
        <authorList>
            <person name="Stuckert A."/>
        </authorList>
    </citation>
    <scope>NUCLEOTIDE SEQUENCE</scope>
</reference>
<proteinExistence type="inferred from homology"/>
<dbReference type="CDD" id="cd23739">
    <property type="entry name" value="TBRG4-like_N"/>
    <property type="match status" value="1"/>
</dbReference>
<dbReference type="PROSITE" id="PS51286">
    <property type="entry name" value="RAP"/>
    <property type="match status" value="1"/>
</dbReference>
<keyword evidence="3" id="KW-0496">Mitochondrion</keyword>
<evidence type="ECO:0000259" key="9">
    <source>
        <dbReference type="PROSITE" id="PS51286"/>
    </source>
</evidence>
<feature type="domain" description="RAP" evidence="9">
    <location>
        <begin position="579"/>
        <end position="637"/>
    </location>
</feature>
<dbReference type="InterPro" id="IPR010622">
    <property type="entry name" value="FAST_Leu-rich"/>
</dbReference>
<dbReference type="InterPro" id="IPR050870">
    <property type="entry name" value="FAST_kinase"/>
</dbReference>
<dbReference type="PANTHER" id="PTHR21228:SF59">
    <property type="entry name" value="FAST KINASE DOMAIN-CONTAINING PROTEIN 4"/>
    <property type="match status" value="1"/>
</dbReference>
<evidence type="ECO:0000313" key="11">
    <source>
        <dbReference type="Proteomes" id="UP001162483"/>
    </source>
</evidence>
<evidence type="ECO:0000256" key="2">
    <source>
        <dbReference type="ARBA" id="ARBA00022946"/>
    </source>
</evidence>
<dbReference type="Pfam" id="PF08373">
    <property type="entry name" value="RAP"/>
    <property type="match status" value="1"/>
</dbReference>
<feature type="region of interest" description="Disordered" evidence="8">
    <location>
        <begin position="69"/>
        <end position="88"/>
    </location>
</feature>
<evidence type="ECO:0000256" key="3">
    <source>
        <dbReference type="ARBA" id="ARBA00023128"/>
    </source>
</evidence>
<dbReference type="SMART" id="SM00952">
    <property type="entry name" value="RAP"/>
    <property type="match status" value="1"/>
</dbReference>
<evidence type="ECO:0000256" key="1">
    <source>
        <dbReference type="ARBA" id="ARBA00004305"/>
    </source>
</evidence>
<name>A0ABN9G7V3_9NEOB</name>
<dbReference type="Pfam" id="PF06743">
    <property type="entry name" value="FAST_1"/>
    <property type="match status" value="1"/>
</dbReference>
<dbReference type="InterPro" id="IPR013584">
    <property type="entry name" value="RAP"/>
</dbReference>
<protein>
    <recommendedName>
        <fullName evidence="5">FAST kinase domain-containing protein 4</fullName>
    </recommendedName>
    <alternativeName>
        <fullName evidence="7">Protein TBRG4</fullName>
    </alternativeName>
    <alternativeName>
        <fullName evidence="6">Transforming growth factor beta regulator 4</fullName>
    </alternativeName>
</protein>
<keyword evidence="2" id="KW-0809">Transit peptide</keyword>
<gene>
    <name evidence="10" type="ORF">SPARVUS_LOCUS13597638</name>
</gene>
<evidence type="ECO:0000256" key="4">
    <source>
        <dbReference type="ARBA" id="ARBA00038281"/>
    </source>
</evidence>
<dbReference type="Proteomes" id="UP001162483">
    <property type="component" value="Unassembled WGS sequence"/>
</dbReference>
<comment type="caution">
    <text evidence="10">The sequence shown here is derived from an EMBL/GenBank/DDBJ whole genome shotgun (WGS) entry which is preliminary data.</text>
</comment>